<dbReference type="EMBL" id="JADGJD010001647">
    <property type="protein sequence ID" value="KAJ3039298.1"/>
    <property type="molecule type" value="Genomic_DNA"/>
</dbReference>
<dbReference type="PANTHER" id="PTHR22504">
    <property type="entry name" value="REPRESSOR OF RNA POLYMERASE III TRANSCRIPTION MAF1"/>
    <property type="match status" value="1"/>
</dbReference>
<dbReference type="AlphaFoldDB" id="A0AAD5S4R5"/>
<organism evidence="1 2">
    <name type="scientific">Rhizophlyctis rosea</name>
    <dbReference type="NCBI Taxonomy" id="64517"/>
    <lineage>
        <taxon>Eukaryota</taxon>
        <taxon>Fungi</taxon>
        <taxon>Fungi incertae sedis</taxon>
        <taxon>Chytridiomycota</taxon>
        <taxon>Chytridiomycota incertae sedis</taxon>
        <taxon>Chytridiomycetes</taxon>
        <taxon>Rhizophlyctidales</taxon>
        <taxon>Rhizophlyctidaceae</taxon>
        <taxon>Rhizophlyctis</taxon>
    </lineage>
</organism>
<sequence>MVVNTVNTTLLAHLNIGALESTVSSVIWSAIDDAIDLTDCELYRFNPDEEEEPDSEEGNLWSFYFFFFNRKKKRVLFFTARAVSFLVQPEEKDNIYGETDIMMDDAPIDLDNDEYVFLNLLSNGLAIGRLAKGR</sequence>
<name>A0AAD5S4R5_9FUNG</name>
<comment type="caution">
    <text evidence="1">The sequence shown here is derived from an EMBL/GenBank/DDBJ whole genome shotgun (WGS) entry which is preliminary data.</text>
</comment>
<dbReference type="Pfam" id="PF09174">
    <property type="entry name" value="Maf1"/>
    <property type="match status" value="1"/>
</dbReference>
<evidence type="ECO:0000313" key="2">
    <source>
        <dbReference type="Proteomes" id="UP001212841"/>
    </source>
</evidence>
<dbReference type="Gene3D" id="3.40.1000.50">
    <property type="entry name" value="Repressor of RNA polymerase III transcription Maf1"/>
    <property type="match status" value="1"/>
</dbReference>
<keyword evidence="2" id="KW-1185">Reference proteome</keyword>
<accession>A0AAD5S4R5</accession>
<dbReference type="InterPro" id="IPR015257">
    <property type="entry name" value="Maf1"/>
</dbReference>
<dbReference type="PANTHER" id="PTHR22504:SF0">
    <property type="entry name" value="REPRESSOR OF RNA POLYMERASE III TRANSCRIPTION MAF1 HOMOLOG"/>
    <property type="match status" value="1"/>
</dbReference>
<evidence type="ECO:0000313" key="1">
    <source>
        <dbReference type="EMBL" id="KAJ3039298.1"/>
    </source>
</evidence>
<dbReference type="GO" id="GO:0000994">
    <property type="term" value="F:RNA polymerase III core binding"/>
    <property type="evidence" value="ECO:0007669"/>
    <property type="project" value="TreeGrafter"/>
</dbReference>
<reference evidence="1" key="1">
    <citation type="submission" date="2020-05" db="EMBL/GenBank/DDBJ databases">
        <title>Phylogenomic resolution of chytrid fungi.</title>
        <authorList>
            <person name="Stajich J.E."/>
            <person name="Amses K."/>
            <person name="Simmons R."/>
            <person name="Seto K."/>
            <person name="Myers J."/>
            <person name="Bonds A."/>
            <person name="Quandt C.A."/>
            <person name="Barry K."/>
            <person name="Liu P."/>
            <person name="Grigoriev I."/>
            <person name="Longcore J.E."/>
            <person name="James T.Y."/>
        </authorList>
    </citation>
    <scope>NUCLEOTIDE SEQUENCE</scope>
    <source>
        <strain evidence="1">JEL0318</strain>
    </source>
</reference>
<evidence type="ECO:0008006" key="3">
    <source>
        <dbReference type="Google" id="ProtNLM"/>
    </source>
</evidence>
<proteinExistence type="predicted"/>
<protein>
    <recommendedName>
        <fullName evidence="3">Repressor of RNA polymerase III transcription MAF1 homolog</fullName>
    </recommendedName>
</protein>
<dbReference type="GO" id="GO:0016480">
    <property type="term" value="P:negative regulation of transcription by RNA polymerase III"/>
    <property type="evidence" value="ECO:0007669"/>
    <property type="project" value="InterPro"/>
</dbReference>
<dbReference type="InterPro" id="IPR038564">
    <property type="entry name" value="Maf1_sf"/>
</dbReference>
<dbReference type="GO" id="GO:0005634">
    <property type="term" value="C:nucleus"/>
    <property type="evidence" value="ECO:0007669"/>
    <property type="project" value="TreeGrafter"/>
</dbReference>
<dbReference type="Proteomes" id="UP001212841">
    <property type="component" value="Unassembled WGS sequence"/>
</dbReference>
<gene>
    <name evidence="1" type="ORF">HK097_002872</name>
</gene>